<sequence length="437" mass="49217">MYVKSETCITVSTRVALRPTRPLVGDAPKYRGRLAFSGTIIMEDVAEFSDEKGADDNSTDNISNTEIGDEKTIPYNNRKDRIQLSRVSRAFHNLIFTSAFWYEVTLYNTRGFGEDALELLKGVNFLDASVNKLDDEFVRKLVMGPPGKSLRGLDLSGNDITDTAITHIGYNCTHLQKLSLKGCHNISRIQPLGLLSAHLNTLILSHCGDIWDTSFDGLVEQLGPNLSKLDLDGCYNLTHECVVKISRHLTNLRYLAIDGQGIGDPTLIEIFENCKSLELFSMSFCDSLTDESLVAICHNIAELSLGQMVQPEIRWISLDWCWGIKEECLLRMLTLCPKLQEISMEGCFEITCESLEGRKFPELKVLNLFSCRGVDSSTIKKICQLNKEIYIIDYYGEAYRDGRRIGYRADVYVEGEGTGWGMLNVGNNLRFYRGYTV</sequence>
<gene>
    <name evidence="1" type="ORF">ACOLOM_LOCUS668</name>
</gene>
<reference evidence="1" key="1">
    <citation type="submission" date="2021-06" db="EMBL/GenBank/DDBJ databases">
        <authorList>
            <person name="Kallberg Y."/>
            <person name="Tangrot J."/>
            <person name="Rosling A."/>
        </authorList>
    </citation>
    <scope>NUCLEOTIDE SEQUENCE</scope>
    <source>
        <strain evidence="1">CL356</strain>
    </source>
</reference>
<protein>
    <submittedName>
        <fullName evidence="1">2672_t:CDS:1</fullName>
    </submittedName>
</protein>
<comment type="caution">
    <text evidence="1">The sequence shown here is derived from an EMBL/GenBank/DDBJ whole genome shotgun (WGS) entry which is preliminary data.</text>
</comment>
<evidence type="ECO:0000313" key="1">
    <source>
        <dbReference type="EMBL" id="CAG8448982.1"/>
    </source>
</evidence>
<keyword evidence="2" id="KW-1185">Reference proteome</keyword>
<name>A0ACA9K3B0_9GLOM</name>
<proteinExistence type="predicted"/>
<evidence type="ECO:0000313" key="2">
    <source>
        <dbReference type="Proteomes" id="UP000789525"/>
    </source>
</evidence>
<dbReference type="Proteomes" id="UP000789525">
    <property type="component" value="Unassembled WGS sequence"/>
</dbReference>
<organism evidence="1 2">
    <name type="scientific">Acaulospora colombiana</name>
    <dbReference type="NCBI Taxonomy" id="27376"/>
    <lineage>
        <taxon>Eukaryota</taxon>
        <taxon>Fungi</taxon>
        <taxon>Fungi incertae sedis</taxon>
        <taxon>Mucoromycota</taxon>
        <taxon>Glomeromycotina</taxon>
        <taxon>Glomeromycetes</taxon>
        <taxon>Diversisporales</taxon>
        <taxon>Acaulosporaceae</taxon>
        <taxon>Acaulospora</taxon>
    </lineage>
</organism>
<accession>A0ACA9K3B0</accession>
<dbReference type="EMBL" id="CAJVPT010000714">
    <property type="protein sequence ID" value="CAG8448982.1"/>
    <property type="molecule type" value="Genomic_DNA"/>
</dbReference>